<reference evidence="1 2" key="1">
    <citation type="submission" date="2013-12" db="EMBL/GenBank/DDBJ databases">
        <title>Draft genome of the parsitic nematode Ancylostoma duodenale.</title>
        <authorList>
            <person name="Mitreva M."/>
        </authorList>
    </citation>
    <scope>NUCLEOTIDE SEQUENCE [LARGE SCALE GENOMIC DNA]</scope>
    <source>
        <strain evidence="1 2">Zhejiang</strain>
    </source>
</reference>
<sequence>MALEGAPDAVTITSGQVFTNEILRARCRQNVSTAVRFSEPPISIEAQDTSCEMVRHFFPAHLDEGILPMEVMKMRPEDTA</sequence>
<protein>
    <submittedName>
        <fullName evidence="1">Uncharacterized protein</fullName>
    </submittedName>
</protein>
<dbReference type="AlphaFoldDB" id="A0A0C2H993"/>
<name>A0A0C2H993_9BILA</name>
<evidence type="ECO:0000313" key="1">
    <source>
        <dbReference type="EMBL" id="KIH66106.1"/>
    </source>
</evidence>
<evidence type="ECO:0000313" key="2">
    <source>
        <dbReference type="Proteomes" id="UP000054047"/>
    </source>
</evidence>
<accession>A0A0C2H993</accession>
<proteinExistence type="predicted"/>
<gene>
    <name evidence="1" type="ORF">ANCDUO_03562</name>
</gene>
<organism evidence="1 2">
    <name type="scientific">Ancylostoma duodenale</name>
    <dbReference type="NCBI Taxonomy" id="51022"/>
    <lineage>
        <taxon>Eukaryota</taxon>
        <taxon>Metazoa</taxon>
        <taxon>Ecdysozoa</taxon>
        <taxon>Nematoda</taxon>
        <taxon>Chromadorea</taxon>
        <taxon>Rhabditida</taxon>
        <taxon>Rhabditina</taxon>
        <taxon>Rhabditomorpha</taxon>
        <taxon>Strongyloidea</taxon>
        <taxon>Ancylostomatidae</taxon>
        <taxon>Ancylostomatinae</taxon>
        <taxon>Ancylostoma</taxon>
    </lineage>
</organism>
<keyword evidence="2" id="KW-1185">Reference proteome</keyword>
<dbReference type="Proteomes" id="UP000054047">
    <property type="component" value="Unassembled WGS sequence"/>
</dbReference>
<dbReference type="EMBL" id="KN727255">
    <property type="protein sequence ID" value="KIH66106.1"/>
    <property type="molecule type" value="Genomic_DNA"/>
</dbReference>